<gene>
    <name evidence="2" type="ORF">M0812_23370</name>
    <name evidence="3" type="ORF">M0813_29032</name>
</gene>
<evidence type="ECO:0000313" key="3">
    <source>
        <dbReference type="EMBL" id="KAJ6235052.1"/>
    </source>
</evidence>
<dbReference type="SMART" id="SM00506">
    <property type="entry name" value="A1pp"/>
    <property type="match status" value="1"/>
</dbReference>
<evidence type="ECO:0000259" key="1">
    <source>
        <dbReference type="PROSITE" id="PS51154"/>
    </source>
</evidence>
<dbReference type="PANTHER" id="PTHR11106:SF27">
    <property type="entry name" value="MACRO DOMAIN-CONTAINING PROTEIN"/>
    <property type="match status" value="1"/>
</dbReference>
<proteinExistence type="predicted"/>
<reference evidence="2" key="2">
    <citation type="submission" date="2022-08" db="EMBL/GenBank/DDBJ databases">
        <title>Novel sulphate-reducing endosymbionts in the free-living metamonad Anaeramoeba.</title>
        <authorList>
            <person name="Jerlstrom-Hultqvist J."/>
            <person name="Cepicka I."/>
            <person name="Gallot-Lavallee L."/>
            <person name="Salas-Leiva D."/>
            <person name="Curtis B.A."/>
            <person name="Zahonova K."/>
            <person name="Pipaliya S."/>
            <person name="Dacks J."/>
            <person name="Roger A.J."/>
        </authorList>
    </citation>
    <scope>NUCLEOTIDE SEQUENCE</scope>
    <source>
        <strain evidence="2">Busselton2</strain>
    </source>
</reference>
<dbReference type="Pfam" id="PF01661">
    <property type="entry name" value="Macro"/>
    <property type="match status" value="1"/>
</dbReference>
<dbReference type="InterPro" id="IPR043472">
    <property type="entry name" value="Macro_dom-like"/>
</dbReference>
<evidence type="ECO:0000313" key="2">
    <source>
        <dbReference type="EMBL" id="KAJ3430365.1"/>
    </source>
</evidence>
<organism evidence="2 4">
    <name type="scientific">Anaeramoeba flamelloides</name>
    <dbReference type="NCBI Taxonomy" id="1746091"/>
    <lineage>
        <taxon>Eukaryota</taxon>
        <taxon>Metamonada</taxon>
        <taxon>Anaeramoebidae</taxon>
        <taxon>Anaeramoeba</taxon>
    </lineage>
</organism>
<feature type="domain" description="Macro" evidence="1">
    <location>
        <begin position="91"/>
        <end position="281"/>
    </location>
</feature>
<keyword evidence="5" id="KW-1185">Reference proteome</keyword>
<sequence>MTYELNEKEYDDLLTNVLTSLQLVILKRPSATLYLPVEELNNQFKQEIKKHDTSTKRQTLKNMLTTMTDNLDNNLLFDIDLIFQYDLKKKTILDYKTLINKSRMSVWRGDITNIRIDGIVNAANQGLLGCTTPNHPCVDNAIHSSSGPRLRLECKKIILAKTSPNLEIGNVEITSGYNLPSKYVIHVMGPKQRYGTDEGERILKLCYENCLQIAKDNNLKSLAFCGISTGLFGFSPKVSSEIAVGVAKKFLKENPQFELILFDVFKESDLHIYRSTIETLK</sequence>
<dbReference type="PROSITE" id="PS51154">
    <property type="entry name" value="MACRO"/>
    <property type="match status" value="1"/>
</dbReference>
<name>A0AAV7YPH7_9EUKA</name>
<dbReference type="SUPFAM" id="SSF52949">
    <property type="entry name" value="Macro domain-like"/>
    <property type="match status" value="1"/>
</dbReference>
<reference evidence="3" key="1">
    <citation type="submission" date="2022-08" db="EMBL/GenBank/DDBJ databases">
        <title>Novel sulfate-reducing endosymbionts in the free-living metamonad Anaeramoeba.</title>
        <authorList>
            <person name="Jerlstrom-Hultqvist J."/>
            <person name="Cepicka I."/>
            <person name="Gallot-Lavallee L."/>
            <person name="Salas-Leiva D."/>
            <person name="Curtis B.A."/>
            <person name="Zahonova K."/>
            <person name="Pipaliya S."/>
            <person name="Dacks J."/>
            <person name="Roger A.J."/>
        </authorList>
    </citation>
    <scope>NUCLEOTIDE SEQUENCE</scope>
    <source>
        <strain evidence="3">Schooner1</strain>
    </source>
</reference>
<dbReference type="EMBL" id="JANTQA010000051">
    <property type="protein sequence ID" value="KAJ3430365.1"/>
    <property type="molecule type" value="Genomic_DNA"/>
</dbReference>
<dbReference type="Gene3D" id="3.40.220.10">
    <property type="entry name" value="Leucine Aminopeptidase, subunit E, domain 1"/>
    <property type="match status" value="1"/>
</dbReference>
<dbReference type="Proteomes" id="UP001150062">
    <property type="component" value="Unassembled WGS sequence"/>
</dbReference>
<evidence type="ECO:0000313" key="4">
    <source>
        <dbReference type="Proteomes" id="UP001146793"/>
    </source>
</evidence>
<dbReference type="Proteomes" id="UP001146793">
    <property type="component" value="Unassembled WGS sequence"/>
</dbReference>
<evidence type="ECO:0000313" key="5">
    <source>
        <dbReference type="Proteomes" id="UP001150062"/>
    </source>
</evidence>
<dbReference type="AlphaFoldDB" id="A0AAV7YPH7"/>
<accession>A0AAV7YPH7</accession>
<protein>
    <submittedName>
        <fullName evidence="2">Poly [adp-ribose] polymerase</fullName>
    </submittedName>
</protein>
<dbReference type="EMBL" id="JAOAOG010000266">
    <property type="protein sequence ID" value="KAJ6235052.1"/>
    <property type="molecule type" value="Genomic_DNA"/>
</dbReference>
<dbReference type="PANTHER" id="PTHR11106">
    <property type="entry name" value="GANGLIOSIDE INDUCED DIFFERENTIATION ASSOCIATED PROTEIN 2-RELATED"/>
    <property type="match status" value="1"/>
</dbReference>
<comment type="caution">
    <text evidence="2">The sequence shown here is derived from an EMBL/GenBank/DDBJ whole genome shotgun (WGS) entry which is preliminary data.</text>
</comment>
<dbReference type="InterPro" id="IPR002589">
    <property type="entry name" value="Macro_dom"/>
</dbReference>